<dbReference type="AlphaFoldDB" id="A0A396JIF0"/>
<name>A0A396JIF0_MEDTR</name>
<accession>A0A396JIF0</accession>
<protein>
    <submittedName>
        <fullName evidence="1">Uncharacterized protein</fullName>
    </submittedName>
</protein>
<organism evidence="1">
    <name type="scientific">Medicago truncatula</name>
    <name type="common">Barrel medic</name>
    <name type="synonym">Medicago tribuloides</name>
    <dbReference type="NCBI Taxonomy" id="3880"/>
    <lineage>
        <taxon>Eukaryota</taxon>
        <taxon>Viridiplantae</taxon>
        <taxon>Streptophyta</taxon>
        <taxon>Embryophyta</taxon>
        <taxon>Tracheophyta</taxon>
        <taxon>Spermatophyta</taxon>
        <taxon>Magnoliopsida</taxon>
        <taxon>eudicotyledons</taxon>
        <taxon>Gunneridae</taxon>
        <taxon>Pentapetalae</taxon>
        <taxon>rosids</taxon>
        <taxon>fabids</taxon>
        <taxon>Fabales</taxon>
        <taxon>Fabaceae</taxon>
        <taxon>Papilionoideae</taxon>
        <taxon>50 kb inversion clade</taxon>
        <taxon>NPAAA clade</taxon>
        <taxon>Hologalegina</taxon>
        <taxon>IRL clade</taxon>
        <taxon>Trifolieae</taxon>
        <taxon>Medicago</taxon>
    </lineage>
</organism>
<evidence type="ECO:0000313" key="1">
    <source>
        <dbReference type="EMBL" id="RHN78030.1"/>
    </source>
</evidence>
<proteinExistence type="predicted"/>
<dbReference type="Proteomes" id="UP000265566">
    <property type="component" value="Chromosome 1"/>
</dbReference>
<comment type="caution">
    <text evidence="1">The sequence shown here is derived from an EMBL/GenBank/DDBJ whole genome shotgun (WGS) entry which is preliminary data.</text>
</comment>
<reference evidence="1" key="1">
    <citation type="journal article" date="2018" name="Nat. Plants">
        <title>Whole-genome landscape of Medicago truncatula symbiotic genes.</title>
        <authorList>
            <person name="Pecrix Y."/>
            <person name="Gamas P."/>
            <person name="Carrere S."/>
        </authorList>
    </citation>
    <scope>NUCLEOTIDE SEQUENCE</scope>
    <source>
        <tissue evidence="1">Leaves</tissue>
    </source>
</reference>
<gene>
    <name evidence="1" type="ORF">MtrunA17_Chr1g0161091</name>
</gene>
<sequence>MKLLHSTDHTSHQFRRDSMVDHLKESNCTRGGTKLLFMKLLHSTDHTSHQFRRDSMVDHLKESNCTRGGTKLFNHGGAGVVDGGEVDCGDFRLGEI</sequence>
<dbReference type="EMBL" id="PSQE01000001">
    <property type="protein sequence ID" value="RHN78030.1"/>
    <property type="molecule type" value="Genomic_DNA"/>
</dbReference>
<dbReference type="Gramene" id="rna1544">
    <property type="protein sequence ID" value="RHN78030.1"/>
    <property type="gene ID" value="gene1544"/>
</dbReference>